<dbReference type="EMBL" id="CADCXU010017375">
    <property type="protein sequence ID" value="CAB0006143.1"/>
    <property type="molecule type" value="Genomic_DNA"/>
</dbReference>
<reference evidence="7 8" key="1">
    <citation type="submission" date="2020-02" db="EMBL/GenBank/DDBJ databases">
        <authorList>
            <person name="Ferguson B K."/>
        </authorList>
    </citation>
    <scope>NUCLEOTIDE SEQUENCE [LARGE SCALE GENOMIC DNA]</scope>
</reference>
<feature type="transmembrane region" description="Helical" evidence="6">
    <location>
        <begin position="413"/>
        <end position="432"/>
    </location>
</feature>
<feature type="region of interest" description="Disordered" evidence="5">
    <location>
        <begin position="507"/>
        <end position="550"/>
    </location>
</feature>
<dbReference type="GO" id="GO:0098700">
    <property type="term" value="P:neurotransmitter loading into synaptic vesicle"/>
    <property type="evidence" value="ECO:0007669"/>
    <property type="project" value="TreeGrafter"/>
</dbReference>
<evidence type="ECO:0008006" key="9">
    <source>
        <dbReference type="Google" id="ProtNLM"/>
    </source>
</evidence>
<dbReference type="GO" id="GO:0005313">
    <property type="term" value="F:L-glutamate transmembrane transporter activity"/>
    <property type="evidence" value="ECO:0007669"/>
    <property type="project" value="TreeGrafter"/>
</dbReference>
<proteinExistence type="predicted"/>
<keyword evidence="2 6" id="KW-0812">Transmembrane</keyword>
<dbReference type="GO" id="GO:0005326">
    <property type="term" value="F:neurotransmitter transmembrane transporter activity"/>
    <property type="evidence" value="ECO:0007669"/>
    <property type="project" value="TreeGrafter"/>
</dbReference>
<dbReference type="SUPFAM" id="SSF103473">
    <property type="entry name" value="MFS general substrate transporter"/>
    <property type="match status" value="1"/>
</dbReference>
<dbReference type="InterPro" id="IPR050382">
    <property type="entry name" value="MFS_Na/Anion_cotransporter"/>
</dbReference>
<dbReference type="Gene3D" id="1.20.1250.20">
    <property type="entry name" value="MFS general substrate transporter like domains"/>
    <property type="match status" value="1"/>
</dbReference>
<keyword evidence="8" id="KW-1185">Reference proteome</keyword>
<evidence type="ECO:0000256" key="4">
    <source>
        <dbReference type="ARBA" id="ARBA00023136"/>
    </source>
</evidence>
<dbReference type="GO" id="GO:0030672">
    <property type="term" value="C:synaptic vesicle membrane"/>
    <property type="evidence" value="ECO:0007669"/>
    <property type="project" value="TreeGrafter"/>
</dbReference>
<feature type="transmembrane region" description="Helical" evidence="6">
    <location>
        <begin position="381"/>
        <end position="401"/>
    </location>
</feature>
<protein>
    <recommendedName>
        <fullName evidence="9">Major facilitator superfamily (MFS) profile domain-containing protein</fullName>
    </recommendedName>
</protein>
<comment type="subcellular location">
    <subcellularLocation>
        <location evidence="1">Membrane</location>
        <topology evidence="1">Multi-pass membrane protein</topology>
    </subcellularLocation>
</comment>
<dbReference type="PANTHER" id="PTHR11662">
    <property type="entry name" value="SOLUTE CARRIER FAMILY 17"/>
    <property type="match status" value="1"/>
</dbReference>
<evidence type="ECO:0000256" key="1">
    <source>
        <dbReference type="ARBA" id="ARBA00004141"/>
    </source>
</evidence>
<evidence type="ECO:0000256" key="6">
    <source>
        <dbReference type="SAM" id="Phobius"/>
    </source>
</evidence>
<dbReference type="PANTHER" id="PTHR11662:SF456">
    <property type="entry name" value="VESICULAR GLUTAMATE TRANSPORTER, ISOFORM A"/>
    <property type="match status" value="1"/>
</dbReference>
<accession>A0A6H5GRT8</accession>
<dbReference type="GO" id="GO:0035249">
    <property type="term" value="P:synaptic transmission, glutamatergic"/>
    <property type="evidence" value="ECO:0007669"/>
    <property type="project" value="TreeGrafter"/>
</dbReference>
<feature type="compositionally biased region" description="Pro residues" evidence="5">
    <location>
        <begin position="507"/>
        <end position="526"/>
    </location>
</feature>
<sequence>MSGSTHFYFHIYRVNGSIVIVLKSRIGTELQKKLFPIQIYSESLPEQVSVCPVNGSIVIVLKSRIGTELQKKLFLIHIYSESLPEQVSVCPCVPSTTIVNFKLGIYIMANTQMANLDRPFRQNRVGEKGSVLLSTDNRLHSLSCSAAYLYERQSTLVDSFSDCRPSKSNSRESKIGSELQFVRSGRSWAVPDYCRQAKILCELKNSHKKPPSSLQFIHRVSSILRISSILEMKTTNFPANRSCCMQLEMHCWTNGWSLHSRRAGQTSHAGPVDTCNSAFDNLNSNRQHRIVLSKPRATPHHPAPLQAHAGVFQHIHPFAGLEWMCHTLTYICHAVVNLRNMPPARDRFYNCQIDGLKEGVTYPACHGIWRYWAPPLERSRLATIAFCGSYAGVVLGMPLSGMLTAGSKGSWKVVFLMAAFVHMCGVTFYGIFASGELQPWAEPEPTESKPWDPMENAMEPTETTRMDAKAVGYGTVGEQGGYTNHMMTAQAVQPEVRDTYMYQQQPVVPPVARPPPPVSRPPPPKSATPGVQSASADLRSARANPNTLHW</sequence>
<name>A0A6H5GRT8_9HEMI</name>
<dbReference type="GO" id="GO:0050803">
    <property type="term" value="P:regulation of synapse structure or activity"/>
    <property type="evidence" value="ECO:0007669"/>
    <property type="project" value="TreeGrafter"/>
</dbReference>
<dbReference type="InterPro" id="IPR011701">
    <property type="entry name" value="MFS"/>
</dbReference>
<organism evidence="7 8">
    <name type="scientific">Nesidiocoris tenuis</name>
    <dbReference type="NCBI Taxonomy" id="355587"/>
    <lineage>
        <taxon>Eukaryota</taxon>
        <taxon>Metazoa</taxon>
        <taxon>Ecdysozoa</taxon>
        <taxon>Arthropoda</taxon>
        <taxon>Hexapoda</taxon>
        <taxon>Insecta</taxon>
        <taxon>Pterygota</taxon>
        <taxon>Neoptera</taxon>
        <taxon>Paraneoptera</taxon>
        <taxon>Hemiptera</taxon>
        <taxon>Heteroptera</taxon>
        <taxon>Panheteroptera</taxon>
        <taxon>Cimicomorpha</taxon>
        <taxon>Miridae</taxon>
        <taxon>Dicyphina</taxon>
        <taxon>Nesidiocoris</taxon>
    </lineage>
</organism>
<dbReference type="OrthoDB" id="6226069at2759"/>
<dbReference type="Proteomes" id="UP000479000">
    <property type="component" value="Unassembled WGS sequence"/>
</dbReference>
<evidence type="ECO:0000256" key="3">
    <source>
        <dbReference type="ARBA" id="ARBA00022989"/>
    </source>
</evidence>
<evidence type="ECO:0000256" key="5">
    <source>
        <dbReference type="SAM" id="MobiDB-lite"/>
    </source>
</evidence>
<keyword evidence="4 6" id="KW-0472">Membrane</keyword>
<dbReference type="Pfam" id="PF07690">
    <property type="entry name" value="MFS_1"/>
    <property type="match status" value="1"/>
</dbReference>
<dbReference type="AlphaFoldDB" id="A0A6H5GRT8"/>
<gene>
    <name evidence="7" type="ORF">NTEN_LOCUS11620</name>
</gene>
<evidence type="ECO:0000256" key="2">
    <source>
        <dbReference type="ARBA" id="ARBA00022692"/>
    </source>
</evidence>
<dbReference type="InterPro" id="IPR036259">
    <property type="entry name" value="MFS_trans_sf"/>
</dbReference>
<evidence type="ECO:0000313" key="8">
    <source>
        <dbReference type="Proteomes" id="UP000479000"/>
    </source>
</evidence>
<keyword evidence="3 6" id="KW-1133">Transmembrane helix</keyword>
<dbReference type="GO" id="GO:0060076">
    <property type="term" value="C:excitatory synapse"/>
    <property type="evidence" value="ECO:0007669"/>
    <property type="project" value="TreeGrafter"/>
</dbReference>
<evidence type="ECO:0000313" key="7">
    <source>
        <dbReference type="EMBL" id="CAB0006143.1"/>
    </source>
</evidence>